<protein>
    <recommendedName>
        <fullName evidence="9">Magnesium transporter MgtE</fullName>
    </recommendedName>
</protein>
<comment type="caution">
    <text evidence="9">Lacks conserved residue(s) required for the propagation of feature annotation.</text>
</comment>
<dbReference type="InterPro" id="IPR038076">
    <property type="entry name" value="MgtE_N_sf"/>
</dbReference>
<dbReference type="Proteomes" id="UP000824001">
    <property type="component" value="Unassembled WGS sequence"/>
</dbReference>
<evidence type="ECO:0000256" key="3">
    <source>
        <dbReference type="ARBA" id="ARBA00022448"/>
    </source>
</evidence>
<comment type="subcellular location">
    <subcellularLocation>
        <location evidence="9">Cell membrane</location>
        <topology evidence="9">Multi-pass membrane protein</topology>
    </subcellularLocation>
    <subcellularLocation>
        <location evidence="1">Membrane</location>
        <topology evidence="1">Multi-pass membrane protein</topology>
    </subcellularLocation>
</comment>
<dbReference type="PANTHER" id="PTHR43773:SF1">
    <property type="entry name" value="MAGNESIUM TRANSPORTER MGTE"/>
    <property type="match status" value="1"/>
</dbReference>
<keyword evidence="4 9" id="KW-0812">Transmembrane</keyword>
<dbReference type="InterPro" id="IPR046342">
    <property type="entry name" value="CBS_dom_sf"/>
</dbReference>
<evidence type="ECO:0000256" key="4">
    <source>
        <dbReference type="ARBA" id="ARBA00022692"/>
    </source>
</evidence>
<dbReference type="AlphaFoldDB" id="A0A9D1FDY6"/>
<keyword evidence="3 9" id="KW-0813">Transport</keyword>
<sequence>MEERNYEQRREKLLELLESRRLKSLQNELEDMNEFDIAEFLTELGEEDKQKMAMVFRLLSKGQGAEVFAELDAPEQQEIIGSITDKELGYIIEEMYVDDAVDMMEELPANIVKRVMRTATPETRALINQYLKYPENSAGSIMTAEFVDLKKYMNVRESIARIRRVGEDKETIYVCYVTNAHRRLEGVVTVKDLLLHDDEAAIEDIMDRNVIFVRTTDDRSEAAERISDYDLLAIPVVDREDRLVGIVTVDDVIDVLEEETTEDFDLMSGVSPSDTPYSRAGVLELWKRRIPWLMFLMLSATFTSMIITRFEDALAKTAVLTGFIPMLMGTGGNSGSQSSTAVIRSLSIGDTEPGDILRVVWKEIRVAVLCGLALAVVNFFKMMLIDRFLLGNDGVTALVALTVSVTLVFVVIFAKAVGCTLPMAAEKIGIDPAVMASPLISTITDAVSLLIYFALATVMLHI</sequence>
<dbReference type="PROSITE" id="PS51371">
    <property type="entry name" value="CBS"/>
    <property type="match status" value="1"/>
</dbReference>
<feature type="transmembrane region" description="Helical" evidence="9">
    <location>
        <begin position="292"/>
        <end position="310"/>
    </location>
</feature>
<feature type="transmembrane region" description="Helical" evidence="9">
    <location>
        <begin position="396"/>
        <end position="418"/>
    </location>
</feature>
<dbReference type="SUPFAM" id="SSF161093">
    <property type="entry name" value="MgtE membrane domain-like"/>
    <property type="match status" value="1"/>
</dbReference>
<dbReference type="PANTHER" id="PTHR43773">
    <property type="entry name" value="MAGNESIUM TRANSPORTER MGTE"/>
    <property type="match status" value="1"/>
</dbReference>
<proteinExistence type="inferred from homology"/>
<keyword evidence="7 9" id="KW-0472">Membrane</keyword>
<comment type="subunit">
    <text evidence="9">Homodimer.</text>
</comment>
<comment type="caution">
    <text evidence="11">The sequence shown here is derived from an EMBL/GenBank/DDBJ whole genome shotgun (WGS) entry which is preliminary data.</text>
</comment>
<dbReference type="InterPro" id="IPR036739">
    <property type="entry name" value="SLC41_membr_dom_sf"/>
</dbReference>
<dbReference type="GO" id="GO:0046872">
    <property type="term" value="F:metal ion binding"/>
    <property type="evidence" value="ECO:0007669"/>
    <property type="project" value="UniProtKB-KW"/>
</dbReference>
<dbReference type="InterPro" id="IPR006667">
    <property type="entry name" value="SLC41_membr_dom"/>
</dbReference>
<dbReference type="InterPro" id="IPR006669">
    <property type="entry name" value="MgtE_transporter"/>
</dbReference>
<feature type="transmembrane region" description="Helical" evidence="9">
    <location>
        <begin position="438"/>
        <end position="460"/>
    </location>
</feature>
<evidence type="ECO:0000313" key="11">
    <source>
        <dbReference type="EMBL" id="HIS67287.1"/>
    </source>
</evidence>
<dbReference type="GO" id="GO:0015095">
    <property type="term" value="F:magnesium ion transmembrane transporter activity"/>
    <property type="evidence" value="ECO:0007669"/>
    <property type="project" value="UniProtKB-UniRule"/>
</dbReference>
<dbReference type="GO" id="GO:0005886">
    <property type="term" value="C:plasma membrane"/>
    <property type="evidence" value="ECO:0007669"/>
    <property type="project" value="UniProtKB-SubCell"/>
</dbReference>
<accession>A0A9D1FDY6</accession>
<evidence type="ECO:0000313" key="12">
    <source>
        <dbReference type="Proteomes" id="UP000824001"/>
    </source>
</evidence>
<keyword evidence="8" id="KW-0129">CBS domain</keyword>
<keyword evidence="9" id="KW-0479">Metal-binding</keyword>
<evidence type="ECO:0000256" key="1">
    <source>
        <dbReference type="ARBA" id="ARBA00004141"/>
    </source>
</evidence>
<dbReference type="Gene3D" id="3.10.580.10">
    <property type="entry name" value="CBS-domain"/>
    <property type="match status" value="1"/>
</dbReference>
<dbReference type="Gene3D" id="1.25.60.10">
    <property type="entry name" value="MgtE N-terminal domain-like"/>
    <property type="match status" value="1"/>
</dbReference>
<dbReference type="SUPFAM" id="SSF158791">
    <property type="entry name" value="MgtE N-terminal domain-like"/>
    <property type="match status" value="1"/>
</dbReference>
<reference evidence="11" key="2">
    <citation type="journal article" date="2021" name="PeerJ">
        <title>Extensive microbial diversity within the chicken gut microbiome revealed by metagenomics and culture.</title>
        <authorList>
            <person name="Gilroy R."/>
            <person name="Ravi A."/>
            <person name="Getino M."/>
            <person name="Pursley I."/>
            <person name="Horton D.L."/>
            <person name="Alikhan N.F."/>
            <person name="Baker D."/>
            <person name="Gharbi K."/>
            <person name="Hall N."/>
            <person name="Watson M."/>
            <person name="Adriaenssens E.M."/>
            <person name="Foster-Nyarko E."/>
            <person name="Jarju S."/>
            <person name="Secka A."/>
            <person name="Antonio M."/>
            <person name="Oren A."/>
            <person name="Chaudhuri R.R."/>
            <person name="La Ragione R."/>
            <person name="Hildebrand F."/>
            <person name="Pallen M.J."/>
        </authorList>
    </citation>
    <scope>NUCLEOTIDE SEQUENCE</scope>
    <source>
        <strain evidence="11">ChiHjej10B9-9673</strain>
    </source>
</reference>
<dbReference type="CDD" id="cd04606">
    <property type="entry name" value="CBS_pair_Mg_transporter"/>
    <property type="match status" value="1"/>
</dbReference>
<evidence type="ECO:0000256" key="2">
    <source>
        <dbReference type="ARBA" id="ARBA00009749"/>
    </source>
</evidence>
<dbReference type="SUPFAM" id="SSF54631">
    <property type="entry name" value="CBS-domain pair"/>
    <property type="match status" value="1"/>
</dbReference>
<dbReference type="Pfam" id="PF01769">
    <property type="entry name" value="MgtE"/>
    <property type="match status" value="1"/>
</dbReference>
<evidence type="ECO:0000256" key="6">
    <source>
        <dbReference type="ARBA" id="ARBA00022989"/>
    </source>
</evidence>
<organism evidence="11 12">
    <name type="scientific">Candidatus Scatomorpha merdipullorum</name>
    <dbReference type="NCBI Taxonomy" id="2840927"/>
    <lineage>
        <taxon>Bacteria</taxon>
        <taxon>Bacillati</taxon>
        <taxon>Bacillota</taxon>
        <taxon>Clostridia</taxon>
        <taxon>Eubacteriales</taxon>
        <taxon>Candidatus Scatomorpha</taxon>
    </lineage>
</organism>
<dbReference type="Pfam" id="PF00571">
    <property type="entry name" value="CBS"/>
    <property type="match status" value="1"/>
</dbReference>
<evidence type="ECO:0000256" key="5">
    <source>
        <dbReference type="ARBA" id="ARBA00022842"/>
    </source>
</evidence>
<name>A0A9D1FDY6_9FIRM</name>
<evidence type="ECO:0000256" key="7">
    <source>
        <dbReference type="ARBA" id="ARBA00023136"/>
    </source>
</evidence>
<dbReference type="Gene3D" id="1.10.357.20">
    <property type="entry name" value="SLC41 divalent cation transporters, integral membrane domain"/>
    <property type="match status" value="1"/>
</dbReference>
<dbReference type="NCBIfam" id="TIGR00400">
    <property type="entry name" value="mgtE"/>
    <property type="match status" value="1"/>
</dbReference>
<comment type="similarity">
    <text evidence="2 9">Belongs to the SLC41A transporter family.</text>
</comment>
<keyword evidence="5 9" id="KW-0460">Magnesium</keyword>
<dbReference type="InterPro" id="IPR006668">
    <property type="entry name" value="Mg_transptr_MgtE_intracell_dom"/>
</dbReference>
<keyword evidence="6 9" id="KW-1133">Transmembrane helix</keyword>
<dbReference type="SMART" id="SM00924">
    <property type="entry name" value="MgtE_N"/>
    <property type="match status" value="1"/>
</dbReference>
<keyword evidence="9" id="KW-1003">Cell membrane</keyword>
<evidence type="ECO:0000259" key="10">
    <source>
        <dbReference type="PROSITE" id="PS51371"/>
    </source>
</evidence>
<feature type="domain" description="CBS" evidence="10">
    <location>
        <begin position="206"/>
        <end position="262"/>
    </location>
</feature>
<comment type="function">
    <text evidence="9">Acts as a magnesium transporter.</text>
</comment>
<dbReference type="Pfam" id="PF03448">
    <property type="entry name" value="MgtE_N"/>
    <property type="match status" value="1"/>
</dbReference>
<dbReference type="SMART" id="SM00116">
    <property type="entry name" value="CBS"/>
    <property type="match status" value="1"/>
</dbReference>
<evidence type="ECO:0000256" key="9">
    <source>
        <dbReference type="RuleBase" id="RU362011"/>
    </source>
</evidence>
<gene>
    <name evidence="11" type="primary">mgtE</name>
    <name evidence="11" type="ORF">IAC18_06955</name>
</gene>
<reference evidence="11" key="1">
    <citation type="submission" date="2020-10" db="EMBL/GenBank/DDBJ databases">
        <authorList>
            <person name="Gilroy R."/>
        </authorList>
    </citation>
    <scope>NUCLEOTIDE SEQUENCE</scope>
    <source>
        <strain evidence="11">ChiHjej10B9-9673</strain>
    </source>
</reference>
<evidence type="ECO:0000256" key="8">
    <source>
        <dbReference type="PROSITE-ProRule" id="PRU00703"/>
    </source>
</evidence>
<dbReference type="EMBL" id="DVJK01000195">
    <property type="protein sequence ID" value="HIS67287.1"/>
    <property type="molecule type" value="Genomic_DNA"/>
</dbReference>
<dbReference type="InterPro" id="IPR000644">
    <property type="entry name" value="CBS_dom"/>
</dbReference>
<feature type="transmembrane region" description="Helical" evidence="9">
    <location>
        <begin position="364"/>
        <end position="384"/>
    </location>
</feature>